<keyword evidence="10" id="KW-1185">Reference proteome</keyword>
<keyword evidence="5" id="KW-0238">DNA-binding</keyword>
<protein>
    <recommendedName>
        <fullName evidence="1">Transcriptional regulator MraZ</fullName>
    </recommendedName>
</protein>
<feature type="chain" id="PRO_5035878771" description="Transcriptional regulator MraZ" evidence="7">
    <location>
        <begin position="21"/>
        <end position="174"/>
    </location>
</feature>
<dbReference type="InterPro" id="IPR035644">
    <property type="entry name" value="MraZ_C"/>
</dbReference>
<feature type="domain" description="SpoVT-AbrB" evidence="8">
    <location>
        <begin position="102"/>
        <end position="145"/>
    </location>
</feature>
<dbReference type="GO" id="GO:0051301">
    <property type="term" value="P:cell division"/>
    <property type="evidence" value="ECO:0007669"/>
    <property type="project" value="UniProtKB-KW"/>
</dbReference>
<organism evidence="9 10">
    <name type="scientific">Hyalomma marginatum</name>
    <dbReference type="NCBI Taxonomy" id="34627"/>
    <lineage>
        <taxon>Eukaryota</taxon>
        <taxon>Metazoa</taxon>
        <taxon>Ecdysozoa</taxon>
        <taxon>Arthropoda</taxon>
        <taxon>Chelicerata</taxon>
        <taxon>Arachnida</taxon>
        <taxon>Acari</taxon>
        <taxon>Parasitiformes</taxon>
        <taxon>Ixodida</taxon>
        <taxon>Ixodoidea</taxon>
        <taxon>Ixodidae</taxon>
        <taxon>Hyalomminae</taxon>
        <taxon>Hyalomma</taxon>
    </lineage>
</organism>
<dbReference type="CDD" id="cd16320">
    <property type="entry name" value="MraZ_N"/>
    <property type="match status" value="1"/>
</dbReference>
<evidence type="ECO:0000313" key="9">
    <source>
        <dbReference type="EMBL" id="CAG7593395.1"/>
    </source>
</evidence>
<keyword evidence="9" id="KW-0132">Cell division</keyword>
<dbReference type="InterPro" id="IPR003444">
    <property type="entry name" value="MraZ"/>
</dbReference>
<evidence type="ECO:0000256" key="1">
    <source>
        <dbReference type="ARBA" id="ARBA00013860"/>
    </source>
</evidence>
<keyword evidence="4" id="KW-0805">Transcription regulation</keyword>
<dbReference type="CDD" id="cd16321">
    <property type="entry name" value="MraZ_C"/>
    <property type="match status" value="1"/>
</dbReference>
<evidence type="ECO:0000256" key="2">
    <source>
        <dbReference type="ARBA" id="ARBA00022490"/>
    </source>
</evidence>
<reference evidence="9" key="1">
    <citation type="submission" date="2021-06" db="EMBL/GenBank/DDBJ databases">
        <authorList>
            <person name="Nardi T."/>
            <person name="Nardi T."/>
        </authorList>
    </citation>
    <scope>NUCLEOTIDE SEQUENCE</scope>
</reference>
<keyword evidence="7" id="KW-0732">Signal</keyword>
<dbReference type="GO" id="GO:2000143">
    <property type="term" value="P:negative regulation of DNA-templated transcription initiation"/>
    <property type="evidence" value="ECO:0007669"/>
    <property type="project" value="TreeGrafter"/>
</dbReference>
<evidence type="ECO:0000256" key="7">
    <source>
        <dbReference type="SAM" id="SignalP"/>
    </source>
</evidence>
<dbReference type="InterPro" id="IPR020603">
    <property type="entry name" value="MraZ_dom"/>
</dbReference>
<name>A0A8S4C4U5_9ACAR</name>
<keyword evidence="3" id="KW-0677">Repeat</keyword>
<feature type="domain" description="SpoVT-AbrB" evidence="8">
    <location>
        <begin position="26"/>
        <end position="73"/>
    </location>
</feature>
<gene>
    <name evidence="9" type="ORF">MHYMCMPASI_00685</name>
</gene>
<sequence length="174" mass="19913">MGVKSLFICILLILLMSADIKIFLSIYENKIDDKKRVSVPAQFRSIIEGKGDSIIYAYPSLKNQCLEVCTPQRINELESHIESFDIFSEERDILATSILGACEPMQIDAKGRISISDRLLDFAQIDKEIVFVGKGKIFEIWNKQDFNNYFNYARSNVRNSSLFTDKLKNSEAKL</sequence>
<dbReference type="PANTHER" id="PTHR34701:SF1">
    <property type="entry name" value="TRANSCRIPTIONAL REGULATOR MRAZ"/>
    <property type="match status" value="1"/>
</dbReference>
<dbReference type="Proteomes" id="UP000837675">
    <property type="component" value="Unassembled WGS sequence"/>
</dbReference>
<dbReference type="AlphaFoldDB" id="A0A8S4C4U5"/>
<dbReference type="Gene3D" id="3.40.1550.20">
    <property type="entry name" value="Transcriptional regulator MraZ domain"/>
    <property type="match status" value="1"/>
</dbReference>
<dbReference type="SUPFAM" id="SSF89447">
    <property type="entry name" value="AbrB/MazE/MraZ-like"/>
    <property type="match status" value="1"/>
</dbReference>
<feature type="signal peptide" evidence="7">
    <location>
        <begin position="1"/>
        <end position="20"/>
    </location>
</feature>
<dbReference type="EMBL" id="CAJVAF010000296">
    <property type="protein sequence ID" value="CAG7593395.1"/>
    <property type="molecule type" value="Genomic_DNA"/>
</dbReference>
<dbReference type="GO" id="GO:0003700">
    <property type="term" value="F:DNA-binding transcription factor activity"/>
    <property type="evidence" value="ECO:0007669"/>
    <property type="project" value="InterPro"/>
</dbReference>
<keyword evidence="9" id="KW-0131">Cell cycle</keyword>
<dbReference type="InterPro" id="IPR038619">
    <property type="entry name" value="MraZ_sf"/>
</dbReference>
<dbReference type="InterPro" id="IPR035642">
    <property type="entry name" value="MraZ_N"/>
</dbReference>
<dbReference type="PANTHER" id="PTHR34701">
    <property type="entry name" value="TRANSCRIPTIONAL REGULATOR MRAZ"/>
    <property type="match status" value="1"/>
</dbReference>
<dbReference type="Pfam" id="PF02381">
    <property type="entry name" value="MraZ"/>
    <property type="match status" value="1"/>
</dbReference>
<evidence type="ECO:0000256" key="3">
    <source>
        <dbReference type="ARBA" id="ARBA00022737"/>
    </source>
</evidence>
<dbReference type="InterPro" id="IPR037914">
    <property type="entry name" value="SpoVT-AbrB_sf"/>
</dbReference>
<keyword evidence="6" id="KW-0804">Transcription</keyword>
<comment type="caution">
    <text evidence="9">The sequence shown here is derived from an EMBL/GenBank/DDBJ whole genome shotgun (WGS) entry which is preliminary data.</text>
</comment>
<dbReference type="InterPro" id="IPR007159">
    <property type="entry name" value="SpoVT-AbrB_dom"/>
</dbReference>
<evidence type="ECO:0000259" key="8">
    <source>
        <dbReference type="PROSITE" id="PS51740"/>
    </source>
</evidence>
<evidence type="ECO:0000313" key="10">
    <source>
        <dbReference type="Proteomes" id="UP000837675"/>
    </source>
</evidence>
<proteinExistence type="inferred from homology"/>
<evidence type="ECO:0000256" key="5">
    <source>
        <dbReference type="ARBA" id="ARBA00023125"/>
    </source>
</evidence>
<accession>A0A8S4C4U5</accession>
<evidence type="ECO:0000256" key="6">
    <source>
        <dbReference type="ARBA" id="ARBA00023163"/>
    </source>
</evidence>
<evidence type="ECO:0000256" key="4">
    <source>
        <dbReference type="ARBA" id="ARBA00023015"/>
    </source>
</evidence>
<dbReference type="GO" id="GO:0000976">
    <property type="term" value="F:transcription cis-regulatory region binding"/>
    <property type="evidence" value="ECO:0007669"/>
    <property type="project" value="TreeGrafter"/>
</dbReference>
<dbReference type="HAMAP" id="MF_01008">
    <property type="entry name" value="MraZ"/>
    <property type="match status" value="1"/>
</dbReference>
<dbReference type="PROSITE" id="PS51740">
    <property type="entry name" value="SPOVT_ABRB"/>
    <property type="match status" value="2"/>
</dbReference>
<keyword evidence="2" id="KW-0963">Cytoplasm</keyword>